<evidence type="ECO:0000256" key="1">
    <source>
        <dbReference type="ARBA" id="ARBA00009437"/>
    </source>
</evidence>
<dbReference type="RefSeq" id="WP_205156490.1">
    <property type="nucleotide sequence ID" value="NZ_JAFEUM010000001.1"/>
</dbReference>
<dbReference type="PANTHER" id="PTHR30537:SF68">
    <property type="entry name" value="TRANSCRIPTIONAL REGULATOR-RELATED"/>
    <property type="match status" value="1"/>
</dbReference>
<comment type="similarity">
    <text evidence="1">Belongs to the LysR transcriptional regulatory family.</text>
</comment>
<dbReference type="PANTHER" id="PTHR30537">
    <property type="entry name" value="HTH-TYPE TRANSCRIPTIONAL REGULATOR"/>
    <property type="match status" value="1"/>
</dbReference>
<keyword evidence="7" id="KW-1185">Reference proteome</keyword>
<keyword evidence="2" id="KW-0805">Transcription regulation</keyword>
<evidence type="ECO:0000259" key="5">
    <source>
        <dbReference type="PROSITE" id="PS50931"/>
    </source>
</evidence>
<evidence type="ECO:0000313" key="7">
    <source>
        <dbReference type="Proteomes" id="UP000809621"/>
    </source>
</evidence>
<dbReference type="Gene3D" id="3.40.190.290">
    <property type="match status" value="1"/>
</dbReference>
<dbReference type="InterPro" id="IPR036390">
    <property type="entry name" value="WH_DNA-bd_sf"/>
</dbReference>
<dbReference type="Proteomes" id="UP000809621">
    <property type="component" value="Unassembled WGS sequence"/>
</dbReference>
<dbReference type="SUPFAM" id="SSF53850">
    <property type="entry name" value="Periplasmic binding protein-like II"/>
    <property type="match status" value="1"/>
</dbReference>
<dbReference type="InterPro" id="IPR000847">
    <property type="entry name" value="LysR_HTH_N"/>
</dbReference>
<reference evidence="6 7" key="1">
    <citation type="submission" date="2021-02" db="EMBL/GenBank/DDBJ databases">
        <authorList>
            <person name="Park J.-S."/>
        </authorList>
    </citation>
    <scope>NUCLEOTIDE SEQUENCE [LARGE SCALE GENOMIC DNA]</scope>
    <source>
        <strain evidence="6 7">188UL20-2</strain>
    </source>
</reference>
<dbReference type="PROSITE" id="PS50931">
    <property type="entry name" value="HTH_LYSR"/>
    <property type="match status" value="1"/>
</dbReference>
<comment type="caution">
    <text evidence="6">The sequence shown here is derived from an EMBL/GenBank/DDBJ whole genome shotgun (WGS) entry which is preliminary data.</text>
</comment>
<evidence type="ECO:0000256" key="3">
    <source>
        <dbReference type="ARBA" id="ARBA00023125"/>
    </source>
</evidence>
<dbReference type="InterPro" id="IPR005119">
    <property type="entry name" value="LysR_subst-bd"/>
</dbReference>
<organism evidence="6 7">
    <name type="scientific">Vibrio ulleungensis</name>
    <dbReference type="NCBI Taxonomy" id="2807619"/>
    <lineage>
        <taxon>Bacteria</taxon>
        <taxon>Pseudomonadati</taxon>
        <taxon>Pseudomonadota</taxon>
        <taxon>Gammaproteobacteria</taxon>
        <taxon>Vibrionales</taxon>
        <taxon>Vibrionaceae</taxon>
        <taxon>Vibrio</taxon>
    </lineage>
</organism>
<accession>A0ABS2HB32</accession>
<evidence type="ECO:0000256" key="4">
    <source>
        <dbReference type="ARBA" id="ARBA00023163"/>
    </source>
</evidence>
<dbReference type="Pfam" id="PF00126">
    <property type="entry name" value="HTH_1"/>
    <property type="match status" value="1"/>
</dbReference>
<dbReference type="SUPFAM" id="SSF46785">
    <property type="entry name" value="Winged helix' DNA-binding domain"/>
    <property type="match status" value="1"/>
</dbReference>
<feature type="domain" description="HTH lysR-type" evidence="5">
    <location>
        <begin position="1"/>
        <end position="61"/>
    </location>
</feature>
<name>A0ABS2HB32_9VIBR</name>
<dbReference type="Pfam" id="PF03466">
    <property type="entry name" value="LysR_substrate"/>
    <property type="match status" value="1"/>
</dbReference>
<proteinExistence type="inferred from homology"/>
<dbReference type="CDD" id="cd08422">
    <property type="entry name" value="PBP2_CrgA_like"/>
    <property type="match status" value="1"/>
</dbReference>
<evidence type="ECO:0000313" key="6">
    <source>
        <dbReference type="EMBL" id="MBM7034828.1"/>
    </source>
</evidence>
<dbReference type="InterPro" id="IPR036388">
    <property type="entry name" value="WH-like_DNA-bd_sf"/>
</dbReference>
<protein>
    <submittedName>
        <fullName evidence="6">LysR family transcriptional regulator</fullName>
    </submittedName>
</protein>
<dbReference type="InterPro" id="IPR058163">
    <property type="entry name" value="LysR-type_TF_proteobact-type"/>
</dbReference>
<dbReference type="EMBL" id="JAFEUM010000001">
    <property type="protein sequence ID" value="MBM7034828.1"/>
    <property type="molecule type" value="Genomic_DNA"/>
</dbReference>
<keyword evidence="4" id="KW-0804">Transcription</keyword>
<keyword evidence="3" id="KW-0238">DNA-binding</keyword>
<gene>
    <name evidence="6" type="ORF">JQC93_00305</name>
</gene>
<sequence length="306" mass="34589">MRSKDISNLYLFCQAVENGGFTAASAKCGTSAPTLSRAVTNLEQQLQEKLIHRNAKQFELTNAGEEYYRRFGALICQLDEEWSNLSNSQPELTGEIRISCPEPIVDAFIQPIALEFMDMHPGITLSIEFNTSTERFVEDRIDIALVTNPVKQNHLIQRLLVQSPLVLAATQCYLDKWGTPNKAKELLKHRLLSGRKPVQWALIENGKKVIVPYVPKYAVGSLRLNVDAALAGAGICLMPIATYNRFSREGRLTQVLPDVTCPDGRAYIVWADRKLIPTRVKAFRDFIFERSKQHSEFIETISYNRS</sequence>
<evidence type="ECO:0000256" key="2">
    <source>
        <dbReference type="ARBA" id="ARBA00023015"/>
    </source>
</evidence>
<dbReference type="Gene3D" id="1.10.10.10">
    <property type="entry name" value="Winged helix-like DNA-binding domain superfamily/Winged helix DNA-binding domain"/>
    <property type="match status" value="1"/>
</dbReference>